<dbReference type="RefSeq" id="WP_131199064.1">
    <property type="nucleotide sequence ID" value="NZ_QJUL01000046.1"/>
</dbReference>
<proteinExistence type="predicted"/>
<evidence type="ECO:0000313" key="2">
    <source>
        <dbReference type="Proteomes" id="UP000293172"/>
    </source>
</evidence>
<name>A0A4Q9QWI7_9GAMM</name>
<protein>
    <submittedName>
        <fullName evidence="1">Uncharacterized protein</fullName>
    </submittedName>
</protein>
<comment type="caution">
    <text evidence="1">The sequence shown here is derived from an EMBL/GenBank/DDBJ whole genome shotgun (WGS) entry which is preliminary data.</text>
</comment>
<reference evidence="1 2" key="1">
    <citation type="submission" date="2018-06" db="EMBL/GenBank/DDBJ databases">
        <title>Three novel Pseudomonas species isolated from symptomatic oak.</title>
        <authorList>
            <person name="Bueno-Gonzalez V."/>
            <person name="Brady C."/>
        </authorList>
    </citation>
    <scope>NUCLEOTIDE SEQUENCE [LARGE SCALE GENOMIC DNA]</scope>
    <source>
        <strain evidence="1 2">P6B</strain>
    </source>
</reference>
<dbReference type="Proteomes" id="UP000293172">
    <property type="component" value="Unassembled WGS sequence"/>
</dbReference>
<dbReference type="EMBL" id="QJUL01000046">
    <property type="protein sequence ID" value="TBU86798.1"/>
    <property type="molecule type" value="Genomic_DNA"/>
</dbReference>
<accession>A0A4Q9QWI7</accession>
<dbReference type="AlphaFoldDB" id="A0A4Q9QWI7"/>
<evidence type="ECO:0000313" key="1">
    <source>
        <dbReference type="EMBL" id="TBU86798.1"/>
    </source>
</evidence>
<gene>
    <name evidence="1" type="ORF">DNK44_22115</name>
</gene>
<sequence>MFGIDSFPVFGIGRCLQLMLELQAFFLFALCLAGGGALELGKGVGVQLVALGDLLLECPALLRDIAL</sequence>
<organism evidence="1 2">
    <name type="scientific">Phytopseudomonas dryadis</name>
    <dbReference type="NCBI Taxonomy" id="2487520"/>
    <lineage>
        <taxon>Bacteria</taxon>
        <taxon>Pseudomonadati</taxon>
        <taxon>Pseudomonadota</taxon>
        <taxon>Gammaproteobacteria</taxon>
        <taxon>Pseudomonadales</taxon>
        <taxon>Pseudomonadaceae</taxon>
        <taxon>Phytopseudomonas</taxon>
    </lineage>
</organism>